<feature type="region of interest" description="Disordered" evidence="3">
    <location>
        <begin position="51"/>
        <end position="77"/>
    </location>
</feature>
<dbReference type="CDD" id="cd03062">
    <property type="entry name" value="TRX_Fd_Sucrase"/>
    <property type="match status" value="1"/>
</dbReference>
<comment type="caution">
    <text evidence="4">The sequence shown here is derived from an EMBL/GenBank/DDBJ whole genome shotgun (WGS) entry which is preliminary data.</text>
</comment>
<organism evidence="4 5">
    <name type="scientific">Sporothrix brasiliensis 5110</name>
    <dbReference type="NCBI Taxonomy" id="1398154"/>
    <lineage>
        <taxon>Eukaryota</taxon>
        <taxon>Fungi</taxon>
        <taxon>Dikarya</taxon>
        <taxon>Ascomycota</taxon>
        <taxon>Pezizomycotina</taxon>
        <taxon>Sordariomycetes</taxon>
        <taxon>Sordariomycetidae</taxon>
        <taxon>Ophiostomatales</taxon>
        <taxon>Ophiostomataceae</taxon>
        <taxon>Sporothrix</taxon>
    </lineage>
</organism>
<protein>
    <recommendedName>
        <fullName evidence="2">Altered inheritance of mitochondria protein 32</fullName>
    </recommendedName>
</protein>
<dbReference type="PANTHER" id="PTHR31902">
    <property type="entry name" value="ACTIN PATCHES DISTAL PROTEIN 1"/>
    <property type="match status" value="1"/>
</dbReference>
<proteinExistence type="inferred from homology"/>
<evidence type="ECO:0000256" key="3">
    <source>
        <dbReference type="SAM" id="MobiDB-lite"/>
    </source>
</evidence>
<evidence type="ECO:0000256" key="2">
    <source>
        <dbReference type="ARBA" id="ARBA00040895"/>
    </source>
</evidence>
<reference evidence="4 5" key="1">
    <citation type="journal article" date="2014" name="BMC Genomics">
        <title>Comparative genomics of the major fungal agents of human and animal Sporotrichosis: Sporothrix schenckii and Sporothrix brasiliensis.</title>
        <authorList>
            <person name="Teixeira M.M."/>
            <person name="de Almeida L.G."/>
            <person name="Kubitschek-Barreira P."/>
            <person name="Alves F.L."/>
            <person name="Kioshima E.S."/>
            <person name="Abadio A.K."/>
            <person name="Fernandes L."/>
            <person name="Derengowski L.S."/>
            <person name="Ferreira K.S."/>
            <person name="Souza R.C."/>
            <person name="Ruiz J.C."/>
            <person name="de Andrade N.C."/>
            <person name="Paes H.C."/>
            <person name="Nicola A.M."/>
            <person name="Albuquerque P."/>
            <person name="Gerber A.L."/>
            <person name="Martins V.P."/>
            <person name="Peconick L.D."/>
            <person name="Neto A.V."/>
            <person name="Chaucanez C.B."/>
            <person name="Silva P.A."/>
            <person name="Cunha O.L."/>
            <person name="de Oliveira F.F."/>
            <person name="dos Santos T.C."/>
            <person name="Barros A.L."/>
            <person name="Soares M.A."/>
            <person name="de Oliveira L.M."/>
            <person name="Marini M.M."/>
            <person name="Villalobos-Duno H."/>
            <person name="Cunha M.M."/>
            <person name="de Hoog S."/>
            <person name="da Silveira J.F."/>
            <person name="Henrissat B."/>
            <person name="Nino-Vega G.A."/>
            <person name="Cisalpino P.S."/>
            <person name="Mora-Montes H.M."/>
            <person name="Almeida S.R."/>
            <person name="Stajich J.E."/>
            <person name="Lopes-Bezerra L.M."/>
            <person name="Vasconcelos A.T."/>
            <person name="Felipe M.S."/>
        </authorList>
    </citation>
    <scope>NUCLEOTIDE SEQUENCE [LARGE SCALE GENOMIC DNA]</scope>
    <source>
        <strain evidence="4 5">5110</strain>
    </source>
</reference>
<evidence type="ECO:0000313" key="5">
    <source>
        <dbReference type="Proteomes" id="UP000031575"/>
    </source>
</evidence>
<dbReference type="Gene3D" id="3.40.30.10">
    <property type="entry name" value="Glutaredoxin"/>
    <property type="match status" value="1"/>
</dbReference>
<dbReference type="VEuPathDB" id="FungiDB:SPBR_03502"/>
<dbReference type="SUPFAM" id="SSF52833">
    <property type="entry name" value="Thioredoxin-like"/>
    <property type="match status" value="1"/>
</dbReference>
<sequence length="433" mass="46174">MSSPAKCISAASSAGLRSTRPVLFTSSASSSSPFTIASPARYRARHRARYRALSPLSGGPTRATPRRLFSSSPLCRSASSSASASAAASASASPKRERPPLPFATVPSCPSPTCACEPMPELPADLPIDRTSPLNGLIPAYSEQVLVCTGTSDWPSRIEDANSGDNLAADIKELFGRGGTYSDPYHHVAVLNASFPPSVPRLVGLQSSSVYLLPSFTYIPYLPRLSFDAVEALAQAFLLPARLHPAHDGALSPVHRDRLTRKPALRRLFYGVREPIPDVLVLICGHRARDARCGIVGPVLQTAFARALGRAGLHVEQGPVEPDDYVGADGDGATTNAPPPPAMQTARRTTARVGLVSHIGGHKFAGNVIVYLPPSLRTPDGLAAHPLAGYGVWYGRVEPEHVEGLVQETVLQGRVVEDHFRGAINQERQIMRL</sequence>
<dbReference type="RefSeq" id="XP_040623076.1">
    <property type="nucleotide sequence ID" value="XM_040761793.1"/>
</dbReference>
<dbReference type="Pfam" id="PF06999">
    <property type="entry name" value="Suc_Fer-like"/>
    <property type="match status" value="1"/>
</dbReference>
<dbReference type="InterPro" id="IPR009737">
    <property type="entry name" value="Aim32/Apd1-like"/>
</dbReference>
<dbReference type="Proteomes" id="UP000031575">
    <property type="component" value="Unassembled WGS sequence"/>
</dbReference>
<dbReference type="HOGENOM" id="CLU_044499_0_0_1"/>
<comment type="similarity">
    <text evidence="1">Belongs to the AIM32 family.</text>
</comment>
<name>A0A0C2J132_9PEZI</name>
<dbReference type="GeneID" id="63676714"/>
<gene>
    <name evidence="4" type="ORF">SPBR_03502</name>
</gene>
<evidence type="ECO:0000256" key="1">
    <source>
        <dbReference type="ARBA" id="ARBA00038208"/>
    </source>
</evidence>
<dbReference type="EMBL" id="AWTV01000002">
    <property type="protein sequence ID" value="KIH95066.1"/>
    <property type="molecule type" value="Genomic_DNA"/>
</dbReference>
<dbReference type="PANTHER" id="PTHR31902:SF7">
    <property type="entry name" value="ALTERED INHERITANCE OF MITOCHONDRIA PROTEIN 32"/>
    <property type="match status" value="1"/>
</dbReference>
<dbReference type="AlphaFoldDB" id="A0A0C2J132"/>
<dbReference type="InterPro" id="IPR036249">
    <property type="entry name" value="Thioredoxin-like_sf"/>
</dbReference>
<dbReference type="OrthoDB" id="10253744at2759"/>
<evidence type="ECO:0000313" key="4">
    <source>
        <dbReference type="EMBL" id="KIH95066.1"/>
    </source>
</evidence>
<accession>A0A0C2J132</accession>
<keyword evidence="5" id="KW-1185">Reference proteome</keyword>